<evidence type="ECO:0000313" key="3">
    <source>
        <dbReference type="Proteomes" id="UP000245086"/>
    </source>
</evidence>
<dbReference type="PANTHER" id="PTHR43437">
    <property type="entry name" value="HYDROXYACYL-THIOESTER DEHYDRATASE TYPE 2, MITOCHONDRIAL-RELATED"/>
    <property type="match status" value="1"/>
</dbReference>
<dbReference type="PANTHER" id="PTHR43437:SF3">
    <property type="entry name" value="HYDROXYACYL-THIOESTER DEHYDRATASE TYPE 2, MITOCHONDRIAL"/>
    <property type="match status" value="1"/>
</dbReference>
<dbReference type="GO" id="GO:0019171">
    <property type="term" value="F:(3R)-hydroxyacyl-[acyl-carrier-protein] dehydratase activity"/>
    <property type="evidence" value="ECO:0007669"/>
    <property type="project" value="TreeGrafter"/>
</dbReference>
<keyword evidence="2" id="KW-0456">Lyase</keyword>
<dbReference type="EMBL" id="BFBR01000009">
    <property type="protein sequence ID" value="GBF58960.1"/>
    <property type="molecule type" value="Genomic_DNA"/>
</dbReference>
<dbReference type="Gene3D" id="3.10.129.10">
    <property type="entry name" value="Hotdog Thioesterase"/>
    <property type="match status" value="2"/>
</dbReference>
<accession>A0A2P2ED26</accession>
<protein>
    <submittedName>
        <fullName evidence="2">(R)-specific enoyl-CoA hydratase</fullName>
        <ecNumber evidence="2">4.2.1.119</ecNumber>
    </submittedName>
</protein>
<sequence length="246" mass="26466">MILTPSQNDLDLFACLSGDANPIHVDPDFAARSGFGYTVAHGAMLTAWLIAAAKLPNAPAATAAVFPAPAYAGQALKVVGDGLDWQLQRVDDQVCVCQLTLNRYQEQHSEIGQLIEPNLPLKLGMTANLDRLVKQKDLEALSALQARAGCTDPTIVGQSIMLGLISTVLGMDLPGKGTNYLKQETSWIRPLIPGRRIRAYVTITRLRPDKKLVDLSTVVCDEHGQPLARGRALVSARDVLGAFEAS</sequence>
<dbReference type="InterPro" id="IPR002539">
    <property type="entry name" value="MaoC-like_dom"/>
</dbReference>
<dbReference type="Pfam" id="PF01575">
    <property type="entry name" value="MaoC_dehydratas"/>
    <property type="match status" value="1"/>
</dbReference>
<comment type="caution">
    <text evidence="2">The sequence shown here is derived from an EMBL/GenBank/DDBJ whole genome shotgun (WGS) entry which is preliminary data.</text>
</comment>
<organism evidence="2 3">
    <name type="scientific">Candidatus Phycosocius bacilliformis</name>
    <dbReference type="NCBI Taxonomy" id="1445552"/>
    <lineage>
        <taxon>Bacteria</taxon>
        <taxon>Pseudomonadati</taxon>
        <taxon>Pseudomonadota</taxon>
        <taxon>Alphaproteobacteria</taxon>
        <taxon>Caulobacterales</taxon>
        <taxon>Caulobacterales incertae sedis</taxon>
        <taxon>Candidatus Phycosocius</taxon>
    </lineage>
</organism>
<dbReference type="OrthoDB" id="9800237at2"/>
<dbReference type="InterPro" id="IPR029069">
    <property type="entry name" value="HotDog_dom_sf"/>
</dbReference>
<dbReference type="GO" id="GO:0006633">
    <property type="term" value="P:fatty acid biosynthetic process"/>
    <property type="evidence" value="ECO:0007669"/>
    <property type="project" value="TreeGrafter"/>
</dbReference>
<proteinExistence type="predicted"/>
<dbReference type="InterPro" id="IPR050965">
    <property type="entry name" value="UPF0336/Enoyl-CoA_hydratase"/>
</dbReference>
<dbReference type="AlphaFoldDB" id="A0A2P2ED26"/>
<reference evidence="2 3" key="1">
    <citation type="journal article" date="2018" name="Genome Announc.">
        <title>Draft Genome Sequence of "Candidatus Phycosocius bacilliformis," an Alphaproteobacterial Ectosymbiont of the Hydrocarbon-Producing Green Alga Botryococcus braunii.</title>
        <authorList>
            <person name="Tanabe Y."/>
            <person name="Yamaguchi H."/>
            <person name="Watanabe M.M."/>
        </authorList>
    </citation>
    <scope>NUCLEOTIDE SEQUENCE [LARGE SCALE GENOMIC DNA]</scope>
    <source>
        <strain evidence="2 3">BOTRYCO-2</strain>
    </source>
</reference>
<keyword evidence="3" id="KW-1185">Reference proteome</keyword>
<dbReference type="RefSeq" id="WP_108985822.1">
    <property type="nucleotide sequence ID" value="NZ_BFBR01000009.1"/>
</dbReference>
<name>A0A2P2ED26_9PROT</name>
<dbReference type="SUPFAM" id="SSF54637">
    <property type="entry name" value="Thioesterase/thiol ester dehydrase-isomerase"/>
    <property type="match status" value="2"/>
</dbReference>
<dbReference type="EC" id="4.2.1.119" evidence="2"/>
<dbReference type="GO" id="GO:0018812">
    <property type="term" value="F:3-hydroxyacyl-CoA dehydratase activity"/>
    <property type="evidence" value="ECO:0007669"/>
    <property type="project" value="UniProtKB-EC"/>
</dbReference>
<gene>
    <name evidence="2" type="primary">phaJ_3</name>
    <name evidence="2" type="ORF">PbB2_02651</name>
</gene>
<evidence type="ECO:0000313" key="2">
    <source>
        <dbReference type="EMBL" id="GBF58960.1"/>
    </source>
</evidence>
<evidence type="ECO:0000259" key="1">
    <source>
        <dbReference type="Pfam" id="PF01575"/>
    </source>
</evidence>
<dbReference type="Proteomes" id="UP000245086">
    <property type="component" value="Unassembled WGS sequence"/>
</dbReference>
<feature type="domain" description="MaoC-like" evidence="1">
    <location>
        <begin position="6"/>
        <end position="52"/>
    </location>
</feature>